<dbReference type="EMBL" id="CP038437">
    <property type="protein sequence ID" value="QEM81682.1"/>
    <property type="molecule type" value="Genomic_DNA"/>
</dbReference>
<evidence type="ECO:0000313" key="2">
    <source>
        <dbReference type="Proteomes" id="UP000324285"/>
    </source>
</evidence>
<reference evidence="1" key="1">
    <citation type="submission" date="2021-02" db="EMBL/GenBank/DDBJ databases">
        <title>Strain Y2R2, a novel species of the genus Halomonas.</title>
        <authorList>
            <person name="Huang H."/>
        </authorList>
    </citation>
    <scope>NUCLEOTIDE SEQUENCE</scope>
    <source>
        <strain evidence="1">Y2R2</strain>
    </source>
</reference>
<protein>
    <submittedName>
        <fullName evidence="1">Uncharacterized protein</fullName>
    </submittedName>
</protein>
<evidence type="ECO:0000313" key="1">
    <source>
        <dbReference type="EMBL" id="QEM81682.1"/>
    </source>
</evidence>
<dbReference type="RefSeq" id="WP_149284693.1">
    <property type="nucleotide sequence ID" value="NZ_CP038437.2"/>
</dbReference>
<proteinExistence type="predicted"/>
<name>A0A5C1NDB6_9GAMM</name>
<organism evidence="1 2">
    <name type="scientific">Halomonas binhaiensis</name>
    <dbReference type="NCBI Taxonomy" id="2562282"/>
    <lineage>
        <taxon>Bacteria</taxon>
        <taxon>Pseudomonadati</taxon>
        <taxon>Pseudomonadota</taxon>
        <taxon>Gammaproteobacteria</taxon>
        <taxon>Oceanospirillales</taxon>
        <taxon>Halomonadaceae</taxon>
        <taxon>Halomonas</taxon>
    </lineage>
</organism>
<dbReference type="AlphaFoldDB" id="A0A5C1NDB6"/>
<gene>
    <name evidence="1" type="ORF">E4T21_09085</name>
</gene>
<keyword evidence="2" id="KW-1185">Reference proteome</keyword>
<dbReference type="Proteomes" id="UP000324285">
    <property type="component" value="Chromosome"/>
</dbReference>
<sequence length="60" mass="6803">MSVSTIRTLDTAEIDAVTGGNKYSLELSIPDFNFEPILEFLDTEFSINFNFSDISLDFNF</sequence>
<accession>A0A5C1NDB6</accession>
<dbReference type="KEGG" id="hbh:E4T21_09085"/>